<feature type="non-terminal residue" evidence="1">
    <location>
        <position position="1"/>
    </location>
</feature>
<gene>
    <name evidence="1" type="ORF">JBS370_LOCUS41668</name>
</gene>
<feature type="non-terminal residue" evidence="1">
    <location>
        <position position="91"/>
    </location>
</feature>
<dbReference type="AlphaFoldDB" id="A0A820KLJ7"/>
<name>A0A820KLJ7_9BILA</name>
<protein>
    <submittedName>
        <fullName evidence="1">Uncharacterized protein</fullName>
    </submittedName>
</protein>
<proteinExistence type="predicted"/>
<organism evidence="1 2">
    <name type="scientific">Rotaria sordida</name>
    <dbReference type="NCBI Taxonomy" id="392033"/>
    <lineage>
        <taxon>Eukaryota</taxon>
        <taxon>Metazoa</taxon>
        <taxon>Spiralia</taxon>
        <taxon>Gnathifera</taxon>
        <taxon>Rotifera</taxon>
        <taxon>Eurotatoria</taxon>
        <taxon>Bdelloidea</taxon>
        <taxon>Philodinida</taxon>
        <taxon>Philodinidae</taxon>
        <taxon>Rotaria</taxon>
    </lineage>
</organism>
<evidence type="ECO:0000313" key="2">
    <source>
        <dbReference type="Proteomes" id="UP000663836"/>
    </source>
</evidence>
<sequence>QVVYQQLQDELQRVDISQLGTGLEIRSTEIANLKTSVNRIINEHRFSRQFAAAQRRMEVLVDKPKEDLSKLILDRQNVKIIKEILDKQEWR</sequence>
<comment type="caution">
    <text evidence="1">The sequence shown here is derived from an EMBL/GenBank/DDBJ whole genome shotgun (WGS) entry which is preliminary data.</text>
</comment>
<evidence type="ECO:0000313" key="1">
    <source>
        <dbReference type="EMBL" id="CAF4342300.1"/>
    </source>
</evidence>
<accession>A0A820KLJ7</accession>
<dbReference type="Proteomes" id="UP000663836">
    <property type="component" value="Unassembled WGS sequence"/>
</dbReference>
<reference evidence="1" key="1">
    <citation type="submission" date="2021-02" db="EMBL/GenBank/DDBJ databases">
        <authorList>
            <person name="Nowell W R."/>
        </authorList>
    </citation>
    <scope>NUCLEOTIDE SEQUENCE</scope>
</reference>
<dbReference type="EMBL" id="CAJOBD010048006">
    <property type="protein sequence ID" value="CAF4342300.1"/>
    <property type="molecule type" value="Genomic_DNA"/>
</dbReference>